<evidence type="ECO:0000313" key="2">
    <source>
        <dbReference type="Proteomes" id="UP000270034"/>
    </source>
</evidence>
<proteinExistence type="predicted"/>
<dbReference type="KEGG" id="aot:AcetOri_orf04797"/>
<protein>
    <submittedName>
        <fullName evidence="1">IS5 family transposase</fullName>
    </submittedName>
</protein>
<sequence>MRLFTVSLCDKVIFFHDSFFDFGVIDCVVLDIRCCITASKPPFS</sequence>
<dbReference type="EMBL" id="AP018515">
    <property type="protein sequence ID" value="BBC81523.1"/>
    <property type="molecule type" value="Genomic_DNA"/>
</dbReference>
<accession>A0A2Z5ZM72</accession>
<organism evidence="1 2">
    <name type="scientific">Acetobacter orientalis</name>
    <dbReference type="NCBI Taxonomy" id="146474"/>
    <lineage>
        <taxon>Bacteria</taxon>
        <taxon>Pseudomonadati</taxon>
        <taxon>Pseudomonadota</taxon>
        <taxon>Alphaproteobacteria</taxon>
        <taxon>Acetobacterales</taxon>
        <taxon>Acetobacteraceae</taxon>
        <taxon>Acetobacter</taxon>
    </lineage>
</organism>
<gene>
    <name evidence="1" type="ORF">AcetOrient_orf04797</name>
</gene>
<reference evidence="1 2" key="1">
    <citation type="submission" date="2018-02" db="EMBL/GenBank/DDBJ databases">
        <title>Acetobacter orientalis genome.</title>
        <authorList>
            <person name="Nakashima N."/>
            <person name="Tamura T."/>
        </authorList>
    </citation>
    <scope>NUCLEOTIDE SEQUENCE [LARGE SCALE GENOMIC DNA]</scope>
    <source>
        <strain evidence="1 2">FAN1</strain>
    </source>
</reference>
<name>A0A2Z5ZM72_9PROT</name>
<dbReference type="Proteomes" id="UP000270034">
    <property type="component" value="Chromosome"/>
</dbReference>
<dbReference type="AlphaFoldDB" id="A0A2Z5ZM72"/>
<evidence type="ECO:0000313" key="1">
    <source>
        <dbReference type="EMBL" id="BBC81523.1"/>
    </source>
</evidence>